<comment type="caution">
    <text evidence="2">The sequence shown here is derived from an EMBL/GenBank/DDBJ whole genome shotgun (WGS) entry which is preliminary data.</text>
</comment>
<dbReference type="Pfam" id="PF13676">
    <property type="entry name" value="TIR_2"/>
    <property type="match status" value="1"/>
</dbReference>
<proteinExistence type="predicted"/>
<accession>A0ABX0TWT2</accession>
<gene>
    <name evidence="2" type="ORF">FHS31_001862</name>
</gene>
<reference evidence="2 3" key="1">
    <citation type="submission" date="2020-03" db="EMBL/GenBank/DDBJ databases">
        <title>Genomic Encyclopedia of Type Strains, Phase III (KMG-III): the genomes of soil and plant-associated and newly described type strains.</title>
        <authorList>
            <person name="Whitman W."/>
        </authorList>
    </citation>
    <scope>NUCLEOTIDE SEQUENCE [LARGE SCALE GENOMIC DNA]</scope>
    <source>
        <strain evidence="2 3">CECT 8804</strain>
    </source>
</reference>
<evidence type="ECO:0000313" key="3">
    <source>
        <dbReference type="Proteomes" id="UP000727456"/>
    </source>
</evidence>
<dbReference type="InterPro" id="IPR000157">
    <property type="entry name" value="TIR_dom"/>
</dbReference>
<sequence length="290" mass="32193">MKLTKSQRVKVIQDIAGHLDGEDWTTIDLTLKQFGLPISDQWSGSQKSYIVQMIADAKDGDLIELGQHFGMQLVGQDAAVVPVHETPYWRDGQIRVFISHLTTEREQAANIQTAFTHYGMSGFVAHNDIHPTAEWQIEIETALATCEVLVALIYPDFVSSKWCDQEIGYALGRSIPVFAVRCGADPHGFVSRFQAFNGNGKTPGQIAKELFEAAVEHKKLQARMADVVIDLFVNSGSFATAKERAGYVDRLKVWDAGYSARLVKAVKNNTQISGSWGVPDQVKAILKKWK</sequence>
<dbReference type="InterPro" id="IPR035897">
    <property type="entry name" value="Toll_tir_struct_dom_sf"/>
</dbReference>
<name>A0ABX0TWT2_9SPHN</name>
<keyword evidence="3" id="KW-1185">Reference proteome</keyword>
<organism evidence="2 3">
    <name type="scientific">Sphingomonas vulcanisoli</name>
    <dbReference type="NCBI Taxonomy" id="1658060"/>
    <lineage>
        <taxon>Bacteria</taxon>
        <taxon>Pseudomonadati</taxon>
        <taxon>Pseudomonadota</taxon>
        <taxon>Alphaproteobacteria</taxon>
        <taxon>Sphingomonadales</taxon>
        <taxon>Sphingomonadaceae</taxon>
        <taxon>Sphingomonas</taxon>
    </lineage>
</organism>
<evidence type="ECO:0000313" key="2">
    <source>
        <dbReference type="EMBL" id="NIJ08245.1"/>
    </source>
</evidence>
<feature type="domain" description="TIR" evidence="1">
    <location>
        <begin position="96"/>
        <end position="197"/>
    </location>
</feature>
<dbReference type="SUPFAM" id="SSF52200">
    <property type="entry name" value="Toll/Interleukin receptor TIR domain"/>
    <property type="match status" value="1"/>
</dbReference>
<protein>
    <recommendedName>
        <fullName evidence="1">TIR domain-containing protein</fullName>
    </recommendedName>
</protein>
<dbReference type="EMBL" id="JAAOZC010000004">
    <property type="protein sequence ID" value="NIJ08245.1"/>
    <property type="molecule type" value="Genomic_DNA"/>
</dbReference>
<dbReference type="Proteomes" id="UP000727456">
    <property type="component" value="Unassembled WGS sequence"/>
</dbReference>
<dbReference type="Gene3D" id="3.40.50.10140">
    <property type="entry name" value="Toll/interleukin-1 receptor homology (TIR) domain"/>
    <property type="match status" value="1"/>
</dbReference>
<evidence type="ECO:0000259" key="1">
    <source>
        <dbReference type="Pfam" id="PF13676"/>
    </source>
</evidence>
<dbReference type="RefSeq" id="WP_167073097.1">
    <property type="nucleotide sequence ID" value="NZ_JAAOZC010000004.1"/>
</dbReference>